<feature type="transmembrane region" description="Helical" evidence="1">
    <location>
        <begin position="186"/>
        <end position="208"/>
    </location>
</feature>
<feature type="transmembrane region" description="Helical" evidence="1">
    <location>
        <begin position="97"/>
        <end position="119"/>
    </location>
</feature>
<name>A0ABP1PME3_9HEXA</name>
<dbReference type="EMBL" id="CAXLJM020000005">
    <property type="protein sequence ID" value="CAL8071253.1"/>
    <property type="molecule type" value="Genomic_DNA"/>
</dbReference>
<feature type="transmembrane region" description="Helical" evidence="1">
    <location>
        <begin position="268"/>
        <end position="289"/>
    </location>
</feature>
<keyword evidence="1" id="KW-1133">Transmembrane helix</keyword>
<proteinExistence type="predicted"/>
<protein>
    <recommendedName>
        <fullName evidence="4">Gustatory receptor</fullName>
    </recommendedName>
</protein>
<gene>
    <name evidence="2" type="ORF">ODALV1_LOCUS1631</name>
</gene>
<dbReference type="Proteomes" id="UP001642540">
    <property type="component" value="Unassembled WGS sequence"/>
</dbReference>
<comment type="caution">
    <text evidence="2">The sequence shown here is derived from an EMBL/GenBank/DDBJ whole genome shotgun (WGS) entry which is preliminary data.</text>
</comment>
<feature type="transmembrane region" description="Helical" evidence="1">
    <location>
        <begin position="348"/>
        <end position="366"/>
    </location>
</feature>
<sequence>MKSSGHRELKSNWFQKILCYTVWTLAIINRVTDIRRNWQDERKHRTIFYFKFTHHQIHTLLNLLFYFTLITKLDKIKEMMEIIGHSKLLHPTPRYRWIICIFCLIIWMVFGFMGPIVGYEVELTRSYNWASPELFRVYVAQAKYTFFLETNSTLAKLPVESHEMGGTSCFLGILQIFITLAHNLQLSFTICLFTVCSLSLWSASTRFIEEFVGKKFRNRDEFYEGFQELWNVSRAVNSVWSLFCFWYLMDILAWLSTELDTGLMAQDWFVKIHIFYYLTCLGAAVMFSAESYRKMQRLRLLTLQKGIIGGDIENNMQNKRNGENEDFEMAWSTICIGASGFYKINYRFIGKITATIITFFIISVEYTEDKKGVGNM</sequence>
<keyword evidence="1" id="KW-0472">Membrane</keyword>
<evidence type="ECO:0000313" key="2">
    <source>
        <dbReference type="EMBL" id="CAL8071253.1"/>
    </source>
</evidence>
<organism evidence="2 3">
    <name type="scientific">Orchesella dallaii</name>
    <dbReference type="NCBI Taxonomy" id="48710"/>
    <lineage>
        <taxon>Eukaryota</taxon>
        <taxon>Metazoa</taxon>
        <taxon>Ecdysozoa</taxon>
        <taxon>Arthropoda</taxon>
        <taxon>Hexapoda</taxon>
        <taxon>Collembola</taxon>
        <taxon>Entomobryomorpha</taxon>
        <taxon>Entomobryoidea</taxon>
        <taxon>Orchesellidae</taxon>
        <taxon>Orchesellinae</taxon>
        <taxon>Orchesella</taxon>
    </lineage>
</organism>
<feature type="transmembrane region" description="Helical" evidence="1">
    <location>
        <begin position="229"/>
        <end position="248"/>
    </location>
</feature>
<accession>A0ABP1PME3</accession>
<reference evidence="2 3" key="1">
    <citation type="submission" date="2024-08" db="EMBL/GenBank/DDBJ databases">
        <authorList>
            <person name="Cucini C."/>
            <person name="Frati F."/>
        </authorList>
    </citation>
    <scope>NUCLEOTIDE SEQUENCE [LARGE SCALE GENOMIC DNA]</scope>
</reference>
<evidence type="ECO:0008006" key="4">
    <source>
        <dbReference type="Google" id="ProtNLM"/>
    </source>
</evidence>
<keyword evidence="3" id="KW-1185">Reference proteome</keyword>
<keyword evidence="1" id="KW-0812">Transmembrane</keyword>
<evidence type="ECO:0000256" key="1">
    <source>
        <dbReference type="SAM" id="Phobius"/>
    </source>
</evidence>
<evidence type="ECO:0000313" key="3">
    <source>
        <dbReference type="Proteomes" id="UP001642540"/>
    </source>
</evidence>